<gene>
    <name evidence="2" type="ORF">HJC23_007320</name>
</gene>
<organism evidence="2 3">
    <name type="scientific">Cyclotella cryptica</name>
    <dbReference type="NCBI Taxonomy" id="29204"/>
    <lineage>
        <taxon>Eukaryota</taxon>
        <taxon>Sar</taxon>
        <taxon>Stramenopiles</taxon>
        <taxon>Ochrophyta</taxon>
        <taxon>Bacillariophyta</taxon>
        <taxon>Coscinodiscophyceae</taxon>
        <taxon>Thalassiosirophycidae</taxon>
        <taxon>Stephanodiscales</taxon>
        <taxon>Stephanodiscaceae</taxon>
        <taxon>Cyclotella</taxon>
    </lineage>
</organism>
<feature type="compositionally biased region" description="Basic and acidic residues" evidence="1">
    <location>
        <begin position="38"/>
        <end position="85"/>
    </location>
</feature>
<dbReference type="AlphaFoldDB" id="A0ABD3NXA0"/>
<feature type="compositionally biased region" description="Polar residues" evidence="1">
    <location>
        <begin position="194"/>
        <end position="216"/>
    </location>
</feature>
<dbReference type="EMBL" id="JABMIG020000363">
    <property type="protein sequence ID" value="KAL3780071.1"/>
    <property type="molecule type" value="Genomic_DNA"/>
</dbReference>
<feature type="region of interest" description="Disordered" evidence="1">
    <location>
        <begin position="167"/>
        <end position="230"/>
    </location>
</feature>
<accession>A0ABD3NXA0</accession>
<evidence type="ECO:0000256" key="1">
    <source>
        <dbReference type="SAM" id="MobiDB-lite"/>
    </source>
</evidence>
<dbReference type="Proteomes" id="UP001516023">
    <property type="component" value="Unassembled WGS sequence"/>
</dbReference>
<evidence type="ECO:0000313" key="2">
    <source>
        <dbReference type="EMBL" id="KAL3780071.1"/>
    </source>
</evidence>
<reference evidence="2 3" key="1">
    <citation type="journal article" date="2020" name="G3 (Bethesda)">
        <title>Improved Reference Genome for Cyclotella cryptica CCMP332, a Model for Cell Wall Morphogenesis, Salinity Adaptation, and Lipid Production in Diatoms (Bacillariophyta).</title>
        <authorList>
            <person name="Roberts W.R."/>
            <person name="Downey K.M."/>
            <person name="Ruck E.C."/>
            <person name="Traller J.C."/>
            <person name="Alverson A.J."/>
        </authorList>
    </citation>
    <scope>NUCLEOTIDE SEQUENCE [LARGE SCALE GENOMIC DNA]</scope>
    <source>
        <strain evidence="2 3">CCMP332</strain>
    </source>
</reference>
<name>A0ABD3NXA0_9STRA</name>
<feature type="compositionally biased region" description="Polar residues" evidence="1">
    <location>
        <begin position="133"/>
        <end position="152"/>
    </location>
</feature>
<feature type="region of interest" description="Disordered" evidence="1">
    <location>
        <begin position="488"/>
        <end position="573"/>
    </location>
</feature>
<evidence type="ECO:0000313" key="3">
    <source>
        <dbReference type="Proteomes" id="UP001516023"/>
    </source>
</evidence>
<sequence length="592" mass="65213">MAFDRPIEADRVEDLGLFASFLRAPVVGTILWLLGGEDAKKAEEEERRGKQERKSQEDEQHGEESFRDYELKKGRDGNDVVDRGKRGGYNCPTTEEDASSPMLEPWPQISSGVDSDEDDLSNNSPHYEKFVTGQLSTPRPSSNVLRQNSSGPASRVVDELVAVMDASSLDDKSGNMKRSPNRTSSRSDLACLDSGSTDSTEMQSAPASFSSNQKPLSSKESTQSLSSINNRANQFNSNIRVKKMSWSDETGERSLVEYFDERIHQCRYKRGTSWKPSRSISFDSQDKTLSPQLSRGGRSKVRVIKSALKRSGSYSPPNQMYAAKSQSTESVCETTSSQHSSTSGMKSFRSISVVGSVSSDSTCTELSSGERRQQHAHLSVQEGCGRASGGLMFPTGGPNGFPAYQLTLGTAAGPSINAESTSAEEEEAKLCSAPDSEGVTATPAASTTTWIHPNSNRHSKPHHFLPHHSNGYISPQYGFYVNITPPTPEMFYPRPPPGPPSHDKRSPTVQQQSYQQFQRQQPYRPSPIPEVATVSSHYNDKKAPCQPVFQDSSMDGSKRRERPLKPGFNKNMKMGMFLSENPHQVWPTVPFG</sequence>
<keyword evidence="3" id="KW-1185">Reference proteome</keyword>
<feature type="region of interest" description="Disordered" evidence="1">
    <location>
        <begin position="273"/>
        <end position="299"/>
    </location>
</feature>
<protein>
    <submittedName>
        <fullName evidence="2">Uncharacterized protein</fullName>
    </submittedName>
</protein>
<feature type="compositionally biased region" description="Polar residues" evidence="1">
    <location>
        <begin position="274"/>
        <end position="293"/>
    </location>
</feature>
<feature type="compositionally biased region" description="Low complexity" evidence="1">
    <location>
        <begin position="510"/>
        <end position="523"/>
    </location>
</feature>
<feature type="compositionally biased region" description="Pro residues" evidence="1">
    <location>
        <begin position="488"/>
        <end position="500"/>
    </location>
</feature>
<feature type="compositionally biased region" description="Low complexity" evidence="1">
    <location>
        <begin position="218"/>
        <end position="227"/>
    </location>
</feature>
<feature type="compositionally biased region" description="Polar residues" evidence="1">
    <location>
        <begin position="176"/>
        <end position="187"/>
    </location>
</feature>
<proteinExistence type="predicted"/>
<feature type="region of interest" description="Disordered" evidence="1">
    <location>
        <begin position="38"/>
        <end position="155"/>
    </location>
</feature>
<comment type="caution">
    <text evidence="2">The sequence shown here is derived from an EMBL/GenBank/DDBJ whole genome shotgun (WGS) entry which is preliminary data.</text>
</comment>